<dbReference type="PANTHER" id="PTHR16515:SF58">
    <property type="entry name" value="ZINC FINGER PROTEIN 22"/>
    <property type="match status" value="1"/>
</dbReference>
<sequence>MATTALSRDPFLGVHLSCQKLTSQRVVRHALAIMHLLSSQDDPLVHTDSGSSLLLEKRNHEKKLKVDQIMKLVMGIIHLLNEIPVQMEEVNFSEEECVSLEKEQRDLYKDLMMENDVTLKSLASFSVKTESRSRDDREELHRKDQTTNHPPDMSPNTFPCTYAPGQNAKATSLVDVMATSYPSDSIEPYCSTVTDSSRLACLANFTKSSKSLGSITCTTTSINQESHPLTNSSDMEHSISNTVMENSISTYQNHSGIECLVSTYPNNGSSEETVTTFSEPSLLGDSISFNPKAASELCKDSYMDNYPNALTEQSMITSSGTPCGALINRFTGSYPSSSSDPFPDNTPAIQIKQEGSLSDVPSGKLAMAISYNPAGVQTFFKKQGKGAKKSPSPRNPGQSNEKQKEARWSPVLTDKWQTVGENTKAHCAKSDSRTLLRKHPVKKPFECMKCEKSFKCRSHLIMHQRVHTRERPYVCTECGKSFTQSSNLFRHQRGHRGERPYVCTECGKTFTQSSYLLIHQRTHTGERPYSCSNCGKSFRVSSTLVRHQRVHVGEKPYSCTKCGKRFSQSSYLLIHERTHTEERPFTCTLCGKGFKVNSSLLRHQRLHLGEKTHTCTHCGQGFPELARLITHQHTHSSFHGGSGGVAAVGLALDWE</sequence>
<evidence type="ECO:0000256" key="9">
    <source>
        <dbReference type="ARBA" id="ARBA00023125"/>
    </source>
</evidence>
<dbReference type="KEGG" id="xla:108709310"/>
<evidence type="ECO:0000256" key="3">
    <source>
        <dbReference type="ARBA" id="ARBA00006991"/>
    </source>
</evidence>
<dbReference type="InterPro" id="IPR001909">
    <property type="entry name" value="KRAB"/>
</dbReference>
<dbReference type="InterPro" id="IPR036236">
    <property type="entry name" value="Znf_C2H2_sf"/>
</dbReference>
<keyword evidence="10" id="KW-0804">Transcription</keyword>
<dbReference type="RefSeq" id="XP_018104527.1">
    <property type="nucleotide sequence ID" value="XM_018249038.2"/>
</dbReference>
<dbReference type="OrthoDB" id="9905764at2759"/>
<evidence type="ECO:0000313" key="17">
    <source>
        <dbReference type="RefSeq" id="XP_018104527.1"/>
    </source>
</evidence>
<comment type="similarity">
    <text evidence="3">Belongs to the krueppel C2H2-type zinc-finger protein family.</text>
</comment>
<dbReference type="FunFam" id="3.30.160.60:FF:002716">
    <property type="entry name" value="Zinc finger protein 212"/>
    <property type="match status" value="1"/>
</dbReference>
<feature type="domain" description="C2H2-type" evidence="14">
    <location>
        <begin position="529"/>
        <end position="556"/>
    </location>
</feature>
<evidence type="ECO:0000256" key="6">
    <source>
        <dbReference type="ARBA" id="ARBA00022771"/>
    </source>
</evidence>
<evidence type="ECO:0000256" key="2">
    <source>
        <dbReference type="ARBA" id="ARBA00004123"/>
    </source>
</evidence>
<dbReference type="PaxDb" id="8355-A0A1L8H5T6"/>
<evidence type="ECO:0000313" key="18">
    <source>
        <dbReference type="RefSeq" id="XP_041439475.1"/>
    </source>
</evidence>
<evidence type="ECO:0000256" key="7">
    <source>
        <dbReference type="ARBA" id="ARBA00022833"/>
    </source>
</evidence>
<feature type="region of interest" description="Disordered" evidence="13">
    <location>
        <begin position="381"/>
        <end position="408"/>
    </location>
</feature>
<dbReference type="GO" id="GO:0003677">
    <property type="term" value="F:DNA binding"/>
    <property type="evidence" value="ECO:0007669"/>
    <property type="project" value="UniProtKB-KW"/>
</dbReference>
<dbReference type="FunFam" id="3.30.160.60:FF:000367">
    <property type="entry name" value="Zinc finger protein 572"/>
    <property type="match status" value="1"/>
</dbReference>
<evidence type="ECO:0000256" key="8">
    <source>
        <dbReference type="ARBA" id="ARBA00023015"/>
    </source>
</evidence>
<evidence type="ECO:0000256" key="12">
    <source>
        <dbReference type="PROSITE-ProRule" id="PRU00042"/>
    </source>
</evidence>
<keyword evidence="15" id="KW-1185">Reference proteome</keyword>
<comment type="function">
    <text evidence="1">May be involved in transcriptional regulation.</text>
</comment>
<evidence type="ECO:0000256" key="11">
    <source>
        <dbReference type="ARBA" id="ARBA00023242"/>
    </source>
</evidence>
<dbReference type="FunFam" id="3.30.160.60:FF:000663">
    <property type="entry name" value="Zinc finger protein 45"/>
    <property type="match status" value="1"/>
</dbReference>
<keyword evidence="11" id="KW-0539">Nucleus</keyword>
<dbReference type="Proteomes" id="UP000186698">
    <property type="component" value="Chromosome 2S"/>
</dbReference>
<feature type="domain" description="C2H2-type" evidence="14">
    <location>
        <begin position="473"/>
        <end position="500"/>
    </location>
</feature>
<evidence type="ECO:0000313" key="15">
    <source>
        <dbReference type="Proteomes" id="UP000186698"/>
    </source>
</evidence>
<dbReference type="Pfam" id="PF01352">
    <property type="entry name" value="KRAB"/>
    <property type="match status" value="1"/>
</dbReference>
<dbReference type="InterPro" id="IPR036051">
    <property type="entry name" value="KRAB_dom_sf"/>
</dbReference>
<dbReference type="OMA" id="LGEKTHT"/>
<dbReference type="Bgee" id="108709310">
    <property type="expression patterns" value="Expressed in neurula embryo and 19 other cell types or tissues"/>
</dbReference>
<feature type="domain" description="C2H2-type" evidence="14">
    <location>
        <begin position="557"/>
        <end position="584"/>
    </location>
</feature>
<dbReference type="Gene3D" id="3.30.160.60">
    <property type="entry name" value="Classic Zinc Finger"/>
    <property type="match status" value="7"/>
</dbReference>
<proteinExistence type="inferred from homology"/>
<protein>
    <submittedName>
        <fullName evidence="16 17">RB-associated KRAB zinc finger protein isoform X1</fullName>
    </submittedName>
</protein>
<feature type="region of interest" description="Disordered" evidence="13">
    <location>
        <begin position="128"/>
        <end position="156"/>
    </location>
</feature>
<keyword evidence="4" id="KW-0479">Metal-binding</keyword>
<keyword evidence="9" id="KW-0238">DNA-binding</keyword>
<dbReference type="SUPFAM" id="SSF109640">
    <property type="entry name" value="KRAB domain (Kruppel-associated box)"/>
    <property type="match status" value="1"/>
</dbReference>
<dbReference type="InterPro" id="IPR050331">
    <property type="entry name" value="Zinc_finger"/>
</dbReference>
<name>A0A1L8H5T6_XENLA</name>
<dbReference type="SMART" id="SM00355">
    <property type="entry name" value="ZnF_C2H2"/>
    <property type="match status" value="7"/>
</dbReference>
<dbReference type="Pfam" id="PF00096">
    <property type="entry name" value="zf-C2H2"/>
    <property type="match status" value="5"/>
</dbReference>
<dbReference type="GO" id="GO:0008270">
    <property type="term" value="F:zinc ion binding"/>
    <property type="evidence" value="ECO:0007669"/>
    <property type="project" value="UniProtKB-KW"/>
</dbReference>
<dbReference type="PROSITE" id="PS50157">
    <property type="entry name" value="ZINC_FINGER_C2H2_2"/>
    <property type="match status" value="7"/>
</dbReference>
<organism evidence="17">
    <name type="scientific">Xenopus laevis</name>
    <name type="common">African clawed frog</name>
    <dbReference type="NCBI Taxonomy" id="8355"/>
    <lineage>
        <taxon>Eukaryota</taxon>
        <taxon>Metazoa</taxon>
        <taxon>Chordata</taxon>
        <taxon>Craniata</taxon>
        <taxon>Vertebrata</taxon>
        <taxon>Euteleostomi</taxon>
        <taxon>Amphibia</taxon>
        <taxon>Batrachia</taxon>
        <taxon>Anura</taxon>
        <taxon>Pipoidea</taxon>
        <taxon>Pipidae</taxon>
        <taxon>Xenopodinae</taxon>
        <taxon>Xenopus</taxon>
        <taxon>Xenopus</taxon>
    </lineage>
</organism>
<dbReference type="Gene3D" id="6.10.140.140">
    <property type="match status" value="1"/>
</dbReference>
<evidence type="ECO:0000256" key="1">
    <source>
        <dbReference type="ARBA" id="ARBA00003767"/>
    </source>
</evidence>
<evidence type="ECO:0000313" key="16">
    <source>
        <dbReference type="RefSeq" id="XP_018104526.1"/>
    </source>
</evidence>
<feature type="compositionally biased region" description="Basic and acidic residues" evidence="13">
    <location>
        <begin position="129"/>
        <end position="146"/>
    </location>
</feature>
<reference evidence="16 17" key="1">
    <citation type="submission" date="2022-04" db="UniProtKB">
        <authorList>
            <consortium name="RefSeq"/>
        </authorList>
    </citation>
    <scope>IDENTIFICATION</scope>
    <source>
        <strain evidence="15 16">J_2021</strain>
        <tissue evidence="16 17">Erythrocytes</tissue>
    </source>
</reference>
<dbReference type="RefSeq" id="XP_018104526.1">
    <property type="nucleotide sequence ID" value="XM_018249037.2"/>
</dbReference>
<dbReference type="PROSITE" id="PS00028">
    <property type="entry name" value="ZINC_FINGER_C2H2_1"/>
    <property type="match status" value="7"/>
</dbReference>
<feature type="domain" description="C2H2-type" evidence="14">
    <location>
        <begin position="501"/>
        <end position="528"/>
    </location>
</feature>
<keyword evidence="7" id="KW-0862">Zinc</keyword>
<feature type="domain" description="C2H2-type" evidence="14">
    <location>
        <begin position="585"/>
        <end position="612"/>
    </location>
</feature>
<keyword evidence="8" id="KW-0805">Transcription regulation</keyword>
<dbReference type="InterPro" id="IPR013087">
    <property type="entry name" value="Znf_C2H2_type"/>
</dbReference>
<dbReference type="FunFam" id="3.30.160.60:FF:000295">
    <property type="entry name" value="zinc finger protein 19"/>
    <property type="match status" value="2"/>
</dbReference>
<evidence type="ECO:0000256" key="13">
    <source>
        <dbReference type="SAM" id="MobiDB-lite"/>
    </source>
</evidence>
<evidence type="ECO:0000256" key="4">
    <source>
        <dbReference type="ARBA" id="ARBA00022723"/>
    </source>
</evidence>
<dbReference type="SUPFAM" id="SSF57667">
    <property type="entry name" value="beta-beta-alpha zinc fingers"/>
    <property type="match status" value="4"/>
</dbReference>
<gene>
    <name evidence="16 17 18" type="primary">LOC108709310</name>
</gene>
<evidence type="ECO:0000259" key="14">
    <source>
        <dbReference type="PROSITE" id="PS50157"/>
    </source>
</evidence>
<evidence type="ECO:0000256" key="10">
    <source>
        <dbReference type="ARBA" id="ARBA00023163"/>
    </source>
</evidence>
<keyword evidence="6 12" id="KW-0863">Zinc-finger</keyword>
<dbReference type="PANTHER" id="PTHR16515">
    <property type="entry name" value="PR DOMAIN ZINC FINGER PROTEIN"/>
    <property type="match status" value="1"/>
</dbReference>
<evidence type="ECO:0000256" key="5">
    <source>
        <dbReference type="ARBA" id="ARBA00022737"/>
    </source>
</evidence>
<dbReference type="GeneID" id="108709310"/>
<accession>A0A1L8H5T6</accession>
<feature type="domain" description="C2H2-type" evidence="14">
    <location>
        <begin position="613"/>
        <end position="640"/>
    </location>
</feature>
<feature type="domain" description="C2H2-type" evidence="14">
    <location>
        <begin position="445"/>
        <end position="472"/>
    </location>
</feature>
<dbReference type="CDD" id="cd07765">
    <property type="entry name" value="KRAB_A-box"/>
    <property type="match status" value="1"/>
</dbReference>
<dbReference type="FunFam" id="3.30.160.60:FF:000358">
    <property type="entry name" value="zinc finger protein 24"/>
    <property type="match status" value="1"/>
</dbReference>
<dbReference type="AlphaFoldDB" id="A0A1L8H5T6"/>
<dbReference type="GO" id="GO:0006355">
    <property type="term" value="P:regulation of DNA-templated transcription"/>
    <property type="evidence" value="ECO:0007669"/>
    <property type="project" value="InterPro"/>
</dbReference>
<comment type="subcellular location">
    <subcellularLocation>
        <location evidence="2">Nucleus</location>
    </subcellularLocation>
</comment>
<dbReference type="GO" id="GO:0005634">
    <property type="term" value="C:nucleus"/>
    <property type="evidence" value="ECO:0007669"/>
    <property type="project" value="UniProtKB-SubCell"/>
</dbReference>
<dbReference type="RefSeq" id="XP_041439475.1">
    <property type="nucleotide sequence ID" value="XM_041583541.1"/>
</dbReference>
<keyword evidence="5" id="KW-0677">Repeat</keyword>